<evidence type="ECO:0000313" key="1">
    <source>
        <dbReference type="EMBL" id="KAI0053922.1"/>
    </source>
</evidence>
<dbReference type="EMBL" id="MU275838">
    <property type="protein sequence ID" value="KAI0053922.1"/>
    <property type="molecule type" value="Genomic_DNA"/>
</dbReference>
<comment type="caution">
    <text evidence="1">The sequence shown here is derived from an EMBL/GenBank/DDBJ whole genome shotgun (WGS) entry which is preliminary data.</text>
</comment>
<name>A0ACB8SCN9_9AGAM</name>
<sequence length="480" mass="53419">MSSAPPKSGLRAALEYTGIPPSWLDKRPRLPSRNWLIFIGTVSSVAGYYSYDRRQSRKIRDDYVARVRHLAEEPLHSLDYPRKVTVYGAKWPGDDDWDRSTRYFRKYVKPILVAAAVDYTIIAGKRHGDLAARIAADIKSERRLALGLDTPPQIALPIPPPTPEAKHRRAMDGGTVVVSRPAFKEYMSGLRRGWTESLEKVDEDEVLARALESDGHFEELDEPPEPTASVVLGDDEPLPTQSRLPSSRPPGVYSPLNALRNAPPKNAAEPQRDPGADVPPPARIPPQPPLLLVPFVNLVGIKLIPLMIWEFFNERHKVRAGAEAGYRLVMRATRPFVAPTPTPSEFDTPASDAAPALPQAGTDLAFDAEAEAYYKSSTAAIPDEIQKAREAYYKALPEKLRTARELARREREPTSDELNAPPPTEVELRAERLKKEKRWTGDERGWGIVKPDAPVEWDARADGALTVFVDTPFEGIAEKS</sequence>
<reference evidence="1" key="1">
    <citation type="submission" date="2021-02" db="EMBL/GenBank/DDBJ databases">
        <authorList>
            <consortium name="DOE Joint Genome Institute"/>
            <person name="Ahrendt S."/>
            <person name="Looney B.P."/>
            <person name="Miyauchi S."/>
            <person name="Morin E."/>
            <person name="Drula E."/>
            <person name="Courty P.E."/>
            <person name="Chicoki N."/>
            <person name="Fauchery L."/>
            <person name="Kohler A."/>
            <person name="Kuo A."/>
            <person name="Labutti K."/>
            <person name="Pangilinan J."/>
            <person name="Lipzen A."/>
            <person name="Riley R."/>
            <person name="Andreopoulos W."/>
            <person name="He G."/>
            <person name="Johnson J."/>
            <person name="Barry K.W."/>
            <person name="Grigoriev I.V."/>
            <person name="Nagy L."/>
            <person name="Hibbett D."/>
            <person name="Henrissat B."/>
            <person name="Matheny P.B."/>
            <person name="Labbe J."/>
            <person name="Martin F."/>
        </authorList>
    </citation>
    <scope>NUCLEOTIDE SEQUENCE</scope>
    <source>
        <strain evidence="1">FP105234-sp</strain>
    </source>
</reference>
<evidence type="ECO:0000313" key="2">
    <source>
        <dbReference type="Proteomes" id="UP000814033"/>
    </source>
</evidence>
<organism evidence="1 2">
    <name type="scientific">Auriscalpium vulgare</name>
    <dbReference type="NCBI Taxonomy" id="40419"/>
    <lineage>
        <taxon>Eukaryota</taxon>
        <taxon>Fungi</taxon>
        <taxon>Dikarya</taxon>
        <taxon>Basidiomycota</taxon>
        <taxon>Agaricomycotina</taxon>
        <taxon>Agaricomycetes</taxon>
        <taxon>Russulales</taxon>
        <taxon>Auriscalpiaceae</taxon>
        <taxon>Auriscalpium</taxon>
    </lineage>
</organism>
<proteinExistence type="predicted"/>
<reference evidence="1" key="2">
    <citation type="journal article" date="2022" name="New Phytol.">
        <title>Evolutionary transition to the ectomycorrhizal habit in the genomes of a hyperdiverse lineage of mushroom-forming fungi.</title>
        <authorList>
            <person name="Looney B."/>
            <person name="Miyauchi S."/>
            <person name="Morin E."/>
            <person name="Drula E."/>
            <person name="Courty P.E."/>
            <person name="Kohler A."/>
            <person name="Kuo A."/>
            <person name="LaButti K."/>
            <person name="Pangilinan J."/>
            <person name="Lipzen A."/>
            <person name="Riley R."/>
            <person name="Andreopoulos W."/>
            <person name="He G."/>
            <person name="Johnson J."/>
            <person name="Nolan M."/>
            <person name="Tritt A."/>
            <person name="Barry K.W."/>
            <person name="Grigoriev I.V."/>
            <person name="Nagy L.G."/>
            <person name="Hibbett D."/>
            <person name="Henrissat B."/>
            <person name="Matheny P.B."/>
            <person name="Labbe J."/>
            <person name="Martin F.M."/>
        </authorList>
    </citation>
    <scope>NUCLEOTIDE SEQUENCE</scope>
    <source>
        <strain evidence="1">FP105234-sp</strain>
    </source>
</reference>
<protein>
    <submittedName>
        <fullName evidence="1">Uncharacterized protein</fullName>
    </submittedName>
</protein>
<keyword evidence="2" id="KW-1185">Reference proteome</keyword>
<accession>A0ACB8SCN9</accession>
<gene>
    <name evidence="1" type="ORF">FA95DRAFT_15763</name>
</gene>
<dbReference type="Proteomes" id="UP000814033">
    <property type="component" value="Unassembled WGS sequence"/>
</dbReference>